<keyword evidence="3" id="KW-1185">Reference proteome</keyword>
<comment type="caution">
    <text evidence="2">The sequence shown here is derived from an EMBL/GenBank/DDBJ whole genome shotgun (WGS) entry which is preliminary data.</text>
</comment>
<name>A0A327YKI0_9RHOB</name>
<evidence type="ECO:0000256" key="1">
    <source>
        <dbReference type="SAM" id="MobiDB-lite"/>
    </source>
</evidence>
<dbReference type="AlphaFoldDB" id="A0A327YKI0"/>
<dbReference type="EMBL" id="QLMG01000005">
    <property type="protein sequence ID" value="RAK20837.1"/>
    <property type="molecule type" value="Genomic_DNA"/>
</dbReference>
<protein>
    <submittedName>
        <fullName evidence="2">Uncharacterized protein</fullName>
    </submittedName>
</protein>
<accession>A0A327YKI0</accession>
<reference evidence="2 3" key="1">
    <citation type="submission" date="2018-06" db="EMBL/GenBank/DDBJ databases">
        <title>Genomic Encyclopedia of Archaeal and Bacterial Type Strains, Phase II (KMG-II): from individual species to whole genera.</title>
        <authorList>
            <person name="Goeker M."/>
        </authorList>
    </citation>
    <scope>NUCLEOTIDE SEQUENCE [LARGE SCALE GENOMIC DNA]</scope>
    <source>
        <strain evidence="2 3">DSM 22011</strain>
    </source>
</reference>
<organism evidence="2 3">
    <name type="scientific">Salipiger aestuarii</name>
    <dbReference type="NCBI Taxonomy" id="568098"/>
    <lineage>
        <taxon>Bacteria</taxon>
        <taxon>Pseudomonadati</taxon>
        <taxon>Pseudomonadota</taxon>
        <taxon>Alphaproteobacteria</taxon>
        <taxon>Rhodobacterales</taxon>
        <taxon>Roseobacteraceae</taxon>
        <taxon>Salipiger</taxon>
    </lineage>
</organism>
<gene>
    <name evidence="2" type="ORF">ATI53_100586</name>
</gene>
<evidence type="ECO:0000313" key="3">
    <source>
        <dbReference type="Proteomes" id="UP000249165"/>
    </source>
</evidence>
<dbReference type="OrthoDB" id="7867799at2"/>
<dbReference type="Proteomes" id="UP000249165">
    <property type="component" value="Unassembled WGS sequence"/>
</dbReference>
<evidence type="ECO:0000313" key="2">
    <source>
        <dbReference type="EMBL" id="RAK20837.1"/>
    </source>
</evidence>
<feature type="region of interest" description="Disordered" evidence="1">
    <location>
        <begin position="52"/>
        <end position="75"/>
    </location>
</feature>
<sequence length="75" mass="8067">MSMGNVAIGMGRMSLGARIDTCFAMMGFDVNPRGRRRARMAQIIGPAMKSAAQPARMGLTRDDIPPRVFKGLPTG</sequence>
<dbReference type="RefSeq" id="WP_111549821.1">
    <property type="nucleotide sequence ID" value="NZ_LIQE01000006.1"/>
</dbReference>
<proteinExistence type="predicted"/>